<gene>
    <name evidence="1" type="primary">yhdX</name>
    <name evidence="1" type="ORF">HC660_10220</name>
</gene>
<dbReference type="Proteomes" id="UP000501048">
    <property type="component" value="Chromosome"/>
</dbReference>
<dbReference type="EMBL" id="CP051464">
    <property type="protein sequence ID" value="QJC95499.1"/>
    <property type="molecule type" value="Genomic_DNA"/>
</dbReference>
<sequence length="55" mass="6287">MLSTYSQNILLLYNSKKGGEIMGKGRIRVEERIKAETDAEMQKATLLDQTQTKKK</sequence>
<evidence type="ECO:0000313" key="2">
    <source>
        <dbReference type="Proteomes" id="UP000501048"/>
    </source>
</evidence>
<dbReference type="Pfam" id="PF17444">
    <property type="entry name" value="YhdX"/>
    <property type="match status" value="1"/>
</dbReference>
<dbReference type="InterPro" id="IPR035384">
    <property type="entry name" value="YhdX-like"/>
</dbReference>
<organism evidence="1 2">
    <name type="scientific">Bacillus mojavensis</name>
    <dbReference type="NCBI Taxonomy" id="72360"/>
    <lineage>
        <taxon>Bacteria</taxon>
        <taxon>Bacillati</taxon>
        <taxon>Bacillota</taxon>
        <taxon>Bacilli</taxon>
        <taxon>Bacillales</taxon>
        <taxon>Bacillaceae</taxon>
        <taxon>Bacillus</taxon>
    </lineage>
</organism>
<reference evidence="1 2" key="1">
    <citation type="submission" date="2020-04" db="EMBL/GenBank/DDBJ databases">
        <title>Plant growth promoting and environmental Bacillus: genomic and epigenetic comparison.</title>
        <authorList>
            <person name="Reva O.N."/>
            <person name="Lutz S."/>
            <person name="Ahrens C.H."/>
        </authorList>
    </citation>
    <scope>NUCLEOTIDE SEQUENCE [LARGE SCALE GENOMIC DNA]</scope>
    <source>
        <strain evidence="1 2">UCMB5075</strain>
    </source>
</reference>
<accession>A0ABX6LUD9</accession>
<name>A0ABX6LUD9_BACMO</name>
<protein>
    <submittedName>
        <fullName evidence="1">YhdX</fullName>
    </submittedName>
</protein>
<proteinExistence type="predicted"/>
<keyword evidence="2" id="KW-1185">Reference proteome</keyword>
<evidence type="ECO:0000313" key="1">
    <source>
        <dbReference type="EMBL" id="QJC95499.1"/>
    </source>
</evidence>